<comment type="caution">
    <text evidence="1">The sequence shown here is derived from an EMBL/GenBank/DDBJ whole genome shotgun (WGS) entry which is preliminary data.</text>
</comment>
<organism evidence="1 2">
    <name type="scientific">Rhizoctonia solani</name>
    <dbReference type="NCBI Taxonomy" id="456999"/>
    <lineage>
        <taxon>Eukaryota</taxon>
        <taxon>Fungi</taxon>
        <taxon>Dikarya</taxon>
        <taxon>Basidiomycota</taxon>
        <taxon>Agaricomycotina</taxon>
        <taxon>Agaricomycetes</taxon>
        <taxon>Cantharellales</taxon>
        <taxon>Ceratobasidiaceae</taxon>
        <taxon>Rhizoctonia</taxon>
    </lineage>
</organism>
<evidence type="ECO:0000313" key="1">
    <source>
        <dbReference type="EMBL" id="CAE6502651.1"/>
    </source>
</evidence>
<name>A0A8H3CWJ1_9AGAM</name>
<accession>A0A8H3CWJ1</accession>
<proteinExistence type="predicted"/>
<gene>
    <name evidence="1" type="ORF">RDB_LOCUS96857</name>
</gene>
<dbReference type="AlphaFoldDB" id="A0A8H3CWJ1"/>
<dbReference type="Proteomes" id="UP000663850">
    <property type="component" value="Unassembled WGS sequence"/>
</dbReference>
<dbReference type="EMBL" id="CAJMWZ010005242">
    <property type="protein sequence ID" value="CAE6502651.1"/>
    <property type="molecule type" value="Genomic_DNA"/>
</dbReference>
<reference evidence="1" key="1">
    <citation type="submission" date="2021-01" db="EMBL/GenBank/DDBJ databases">
        <authorList>
            <person name="Kaushik A."/>
        </authorList>
    </citation>
    <scope>NUCLEOTIDE SEQUENCE</scope>
    <source>
        <strain evidence="1">Type strain: AG8-Rh-89/</strain>
    </source>
</reference>
<evidence type="ECO:0000313" key="2">
    <source>
        <dbReference type="Proteomes" id="UP000663850"/>
    </source>
</evidence>
<sequence>MIRGDHYFGLYDELDIEDPDDLNYTSLLIIALGRRQYEEPVYLNFETRFGSFDVDLTQELVVLIEARSGDPTLARFHFRSAIDGKPHPLARHASISIQLEDPGIDELIHNPVLEIQTEILGKTLIIGFYWSDLALRVYELLIFDWASGVLLGKIRSETTLSGSFALLDNHHLALLSVTCRISSRHLEMVNLMIYQLPCIALQAQDKSGLFDTFLYPSLAPILVLDFPPISDSVLLWGDASAIQLRTNPGVGQVVFDGPSTLVCSRVPILEVRMSLHNHEHKTLIHFTYQVYISTFHIFDLLARRDPVRERFSWNEWGPRATRWFSDTGSRSLVGTQCVQWVKNGKHNKLSTIEFNPRPLEGFPVPVEMFGSDVKSVFYDCFKEPVESFLPYRIASPENVSKMDKHQRWDIQGHRLIGYPPPTHALAPAVLICDTPPT</sequence>
<protein>
    <submittedName>
        <fullName evidence="1">Uncharacterized protein</fullName>
    </submittedName>
</protein>